<evidence type="ECO:0000313" key="1">
    <source>
        <dbReference type="EMBL" id="MPM63495.1"/>
    </source>
</evidence>
<accession>A0A645BDG7</accession>
<sequence length="134" mass="14465">MKKFIILCVLFFATFTSCTKEKFIDVVDGSYFGTLKLNGVDKTGEFKVTVLTYSATSAVVEIYNVNVIEGLSNLVIPAVNVIDVIDGYRLTYNGEVVPGTSSSMTGFSDGTTVQINFAMTGTDIKFTGTKKAVN</sequence>
<reference evidence="1" key="1">
    <citation type="submission" date="2019-08" db="EMBL/GenBank/DDBJ databases">
        <authorList>
            <person name="Kucharzyk K."/>
            <person name="Murdoch R.W."/>
            <person name="Higgins S."/>
            <person name="Loffler F."/>
        </authorList>
    </citation>
    <scope>NUCLEOTIDE SEQUENCE</scope>
</reference>
<name>A0A645BDG7_9ZZZZ</name>
<gene>
    <name evidence="1" type="ORF">SDC9_110375</name>
</gene>
<dbReference type="AlphaFoldDB" id="A0A645BDG7"/>
<organism evidence="1">
    <name type="scientific">bioreactor metagenome</name>
    <dbReference type="NCBI Taxonomy" id="1076179"/>
    <lineage>
        <taxon>unclassified sequences</taxon>
        <taxon>metagenomes</taxon>
        <taxon>ecological metagenomes</taxon>
    </lineage>
</organism>
<dbReference type="EMBL" id="VSSQ01019446">
    <property type="protein sequence ID" value="MPM63495.1"/>
    <property type="molecule type" value="Genomic_DNA"/>
</dbReference>
<dbReference type="PROSITE" id="PS51257">
    <property type="entry name" value="PROKAR_LIPOPROTEIN"/>
    <property type="match status" value="1"/>
</dbReference>
<proteinExistence type="predicted"/>
<evidence type="ECO:0008006" key="2">
    <source>
        <dbReference type="Google" id="ProtNLM"/>
    </source>
</evidence>
<protein>
    <recommendedName>
        <fullName evidence="2">Lipocalin-like domain-containing protein</fullName>
    </recommendedName>
</protein>
<comment type="caution">
    <text evidence="1">The sequence shown here is derived from an EMBL/GenBank/DDBJ whole genome shotgun (WGS) entry which is preliminary data.</text>
</comment>